<dbReference type="AlphaFoldDB" id="A0A2K9PU29"/>
<evidence type="ECO:0000313" key="1">
    <source>
        <dbReference type="EMBL" id="AUP80554.1"/>
    </source>
</evidence>
<evidence type="ECO:0000313" key="2">
    <source>
        <dbReference type="Proteomes" id="UP000235826"/>
    </source>
</evidence>
<dbReference type="EMBL" id="CP025791">
    <property type="protein sequence ID" value="AUP80554.1"/>
    <property type="molecule type" value="Genomic_DNA"/>
</dbReference>
<reference evidence="1 2" key="1">
    <citation type="submission" date="2018-01" db="EMBL/GenBank/DDBJ databases">
        <title>Complete genome sequence of Flavivirga eckloniae ECD14 isolated from seaweed Ecklonia cava.</title>
        <authorList>
            <person name="Lee J.H."/>
            <person name="Baik K.S."/>
            <person name="Seong C.N."/>
        </authorList>
    </citation>
    <scope>NUCLEOTIDE SEQUENCE [LARGE SCALE GENOMIC DNA]</scope>
    <source>
        <strain evidence="1 2">ECD14</strain>
    </source>
</reference>
<organism evidence="1 2">
    <name type="scientific">Flavivirga eckloniae</name>
    <dbReference type="NCBI Taxonomy" id="1803846"/>
    <lineage>
        <taxon>Bacteria</taxon>
        <taxon>Pseudomonadati</taxon>
        <taxon>Bacteroidota</taxon>
        <taxon>Flavobacteriia</taxon>
        <taxon>Flavobacteriales</taxon>
        <taxon>Flavobacteriaceae</taxon>
        <taxon>Flavivirga</taxon>
    </lineage>
</organism>
<dbReference type="RefSeq" id="WP_102757200.1">
    <property type="nucleotide sequence ID" value="NZ_CP025791.1"/>
</dbReference>
<accession>A0A2K9PU29</accession>
<name>A0A2K9PU29_9FLAO</name>
<dbReference type="KEGG" id="fek:C1H87_18280"/>
<sequence length="102" mass="12295">MLPRSQYKIETYYQFLGTKTNKIKKDKVDVEKIRMRLSIMQMDKIQTRIVLKKNNEIVIGIVSHLEYEVDKNDNHLKLILEDKSEFSIYTKKIQEVDRADRY</sequence>
<dbReference type="Proteomes" id="UP000235826">
    <property type="component" value="Chromosome"/>
</dbReference>
<proteinExistence type="predicted"/>
<protein>
    <submittedName>
        <fullName evidence="1">Uncharacterized protein</fullName>
    </submittedName>
</protein>
<gene>
    <name evidence="1" type="ORF">C1H87_18280</name>
</gene>
<keyword evidence="2" id="KW-1185">Reference proteome</keyword>